<comment type="caution">
    <text evidence="3">The sequence shown here is derived from an EMBL/GenBank/DDBJ whole genome shotgun (WGS) entry which is preliminary data.</text>
</comment>
<feature type="transmembrane region" description="Helical" evidence="2">
    <location>
        <begin position="54"/>
        <end position="74"/>
    </location>
</feature>
<dbReference type="PANTHER" id="PTHR34351:SF2">
    <property type="entry name" value="DUF58 DOMAIN-CONTAINING PROTEIN"/>
    <property type="match status" value="1"/>
</dbReference>
<evidence type="ECO:0000313" key="4">
    <source>
        <dbReference type="Proteomes" id="UP000186058"/>
    </source>
</evidence>
<dbReference type="PANTHER" id="PTHR34351">
    <property type="entry name" value="SLR1927 PROTEIN-RELATED"/>
    <property type="match status" value="1"/>
</dbReference>
<evidence type="ECO:0008006" key="5">
    <source>
        <dbReference type="Google" id="ProtNLM"/>
    </source>
</evidence>
<keyword evidence="2" id="KW-0812">Transmembrane</keyword>
<name>A0ABX3EHV5_9BACL</name>
<dbReference type="Proteomes" id="UP000186058">
    <property type="component" value="Unassembled WGS sequence"/>
</dbReference>
<proteinExistence type="predicted"/>
<evidence type="ECO:0000256" key="2">
    <source>
        <dbReference type="SAM" id="Phobius"/>
    </source>
</evidence>
<evidence type="ECO:0000256" key="1">
    <source>
        <dbReference type="SAM" id="MobiDB-lite"/>
    </source>
</evidence>
<dbReference type="EMBL" id="LVWI01000083">
    <property type="protein sequence ID" value="OKP80511.1"/>
    <property type="molecule type" value="Genomic_DNA"/>
</dbReference>
<protein>
    <recommendedName>
        <fullName evidence="5">DUF58 domain-containing protein</fullName>
    </recommendedName>
</protein>
<feature type="compositionally biased region" description="Basic and acidic residues" evidence="1">
    <location>
        <begin position="1"/>
        <end position="11"/>
    </location>
</feature>
<evidence type="ECO:0000313" key="3">
    <source>
        <dbReference type="EMBL" id="OKP80511.1"/>
    </source>
</evidence>
<gene>
    <name evidence="3" type="ORF">A3844_27325</name>
</gene>
<reference evidence="3 4" key="1">
    <citation type="submission" date="2016-03" db="EMBL/GenBank/DDBJ databases">
        <authorList>
            <person name="Sant'Anna F.H."/>
            <person name="Ambrosini A."/>
            <person name="Souza R."/>
            <person name="Bach E."/>
            <person name="Fernandes G."/>
            <person name="Balsanelli E."/>
            <person name="Baura V.A."/>
            <person name="Souza E.M."/>
            <person name="Passaglia L."/>
        </authorList>
    </citation>
    <scope>NUCLEOTIDE SEQUENCE [LARGE SCALE GENOMIC DNA]</scope>
    <source>
        <strain evidence="3 4">P26E</strain>
    </source>
</reference>
<accession>A0ABX3EHV5</accession>
<sequence>MEQKPLERKDQNSASPTRSLPAHYGRNALGEWLRMLTVAAVTLSLYVWRGGETLLFLLTACGVLMIGGLLLKLLGPRQVTVTRSLSRVSLAAGDTLTVDVQVSFRSSIPLPWMVIADHWSQGQHQELLFPGFRRSLTYSYPLEEVQRGVHRLHGSIVSWGDMLGLFTGGCQSGCGDSFKVRPRPLYIGGAALYSSMKAGDVALSRSTRNFSAEAGEIREYAPGDPLSRIHWKNSARKGTLQSRVPEREEGRMSCIVLANTPGEYQIPYGALTPRGQRSAAPDAFEQAVSAAMGLLLAAEQTGSYVQLFSGGWPEGMARHEGLGQIPSRVQDMLTEIAPDGGRSLSTLLEDASKGWIPGMTVAVITGRLEEESARSLARFLVQGVKVELYYVWDQPAPGPAGGTEKNSWSPASTVGASLTRLGANVYCLRDSCPSNGYKGVGNHGFQEKSTLW</sequence>
<keyword evidence="4" id="KW-1185">Reference proteome</keyword>
<feature type="region of interest" description="Disordered" evidence="1">
    <location>
        <begin position="1"/>
        <end position="22"/>
    </location>
</feature>
<organism evidence="3 4">
    <name type="scientific">Paenibacillus helianthi</name>
    <dbReference type="NCBI Taxonomy" id="1349432"/>
    <lineage>
        <taxon>Bacteria</taxon>
        <taxon>Bacillati</taxon>
        <taxon>Bacillota</taxon>
        <taxon>Bacilli</taxon>
        <taxon>Bacillales</taxon>
        <taxon>Paenibacillaceae</taxon>
        <taxon>Paenibacillus</taxon>
    </lineage>
</organism>
<keyword evidence="2" id="KW-1133">Transmembrane helix</keyword>
<keyword evidence="2" id="KW-0472">Membrane</keyword>